<dbReference type="EMBL" id="VWSH01000002">
    <property type="protein sequence ID" value="KAA5534958.1"/>
    <property type="molecule type" value="Genomic_DNA"/>
</dbReference>
<dbReference type="GO" id="GO:0071456">
    <property type="term" value="P:cellular response to hypoxia"/>
    <property type="evidence" value="ECO:0007669"/>
    <property type="project" value="TreeGrafter"/>
</dbReference>
<dbReference type="GO" id="GO:0008198">
    <property type="term" value="F:ferrous iron binding"/>
    <property type="evidence" value="ECO:0007669"/>
    <property type="project" value="TreeGrafter"/>
</dbReference>
<keyword evidence="2" id="KW-0847">Vitamin C</keyword>
<organism evidence="6 7">
    <name type="scientific">Taibaiella lutea</name>
    <dbReference type="NCBI Taxonomy" id="2608001"/>
    <lineage>
        <taxon>Bacteria</taxon>
        <taxon>Pseudomonadati</taxon>
        <taxon>Bacteroidota</taxon>
        <taxon>Chitinophagia</taxon>
        <taxon>Chitinophagales</taxon>
        <taxon>Chitinophagaceae</taxon>
        <taxon>Taibaiella</taxon>
    </lineage>
</organism>
<dbReference type="GO" id="GO:0031418">
    <property type="term" value="F:L-ascorbic acid binding"/>
    <property type="evidence" value="ECO:0007669"/>
    <property type="project" value="UniProtKB-KW"/>
</dbReference>
<dbReference type="Gene3D" id="2.60.120.620">
    <property type="entry name" value="q2cbj1_9rhob like domain"/>
    <property type="match status" value="1"/>
</dbReference>
<dbReference type="InterPro" id="IPR006620">
    <property type="entry name" value="Pro_4_hyd_alph"/>
</dbReference>
<sequence length="200" mass="23336">MEEIFNALIDQYIDEKVGIAEQFLSLSLLDNLRTNLTKLYSGNQLHAARIGSNQHALLNKDTRSDIIYWLDRSHNDPFENAFFDVMDAFVLHLNTTCYAGISDYEFHYTMYETNTFYKKHVDQFQHNNSRQFSIIIYLNEGWKSEDGGQLCIYHANETVEMIAPLNGKMVFFKSNELPHEVLLNHRPRMSITGWLKSDTV</sequence>
<protein>
    <submittedName>
        <fullName evidence="6">2OG-Fe(II) oxygenase</fullName>
    </submittedName>
</protein>
<proteinExistence type="predicted"/>
<evidence type="ECO:0000256" key="2">
    <source>
        <dbReference type="ARBA" id="ARBA00022896"/>
    </source>
</evidence>
<evidence type="ECO:0000256" key="4">
    <source>
        <dbReference type="ARBA" id="ARBA00023002"/>
    </source>
</evidence>
<dbReference type="RefSeq" id="WP_150032637.1">
    <property type="nucleotide sequence ID" value="NZ_VWSH01000002.1"/>
</dbReference>
<dbReference type="Proteomes" id="UP000323632">
    <property type="component" value="Unassembled WGS sequence"/>
</dbReference>
<dbReference type="InterPro" id="IPR051559">
    <property type="entry name" value="HIF_prolyl_hydroxylases"/>
</dbReference>
<comment type="caution">
    <text evidence="6">The sequence shown here is derived from an EMBL/GenBank/DDBJ whole genome shotgun (WGS) entry which is preliminary data.</text>
</comment>
<name>A0A5M6CIC4_9BACT</name>
<gene>
    <name evidence="6" type="ORF">F0919_10185</name>
</gene>
<keyword evidence="3" id="KW-0223">Dioxygenase</keyword>
<feature type="domain" description="Prolyl 4-hydroxylase alpha subunit" evidence="5">
    <location>
        <begin position="15"/>
        <end position="196"/>
    </location>
</feature>
<evidence type="ECO:0000256" key="3">
    <source>
        <dbReference type="ARBA" id="ARBA00022964"/>
    </source>
</evidence>
<accession>A0A5M6CIC4</accession>
<dbReference type="Pfam" id="PF13640">
    <property type="entry name" value="2OG-FeII_Oxy_3"/>
    <property type="match status" value="1"/>
</dbReference>
<dbReference type="PANTHER" id="PTHR12907:SF26">
    <property type="entry name" value="HIF PROLYL HYDROXYLASE, ISOFORM C"/>
    <property type="match status" value="1"/>
</dbReference>
<dbReference type="GO" id="GO:0031543">
    <property type="term" value="F:peptidyl-proline dioxygenase activity"/>
    <property type="evidence" value="ECO:0007669"/>
    <property type="project" value="TreeGrafter"/>
</dbReference>
<keyword evidence="7" id="KW-1185">Reference proteome</keyword>
<dbReference type="SMART" id="SM00702">
    <property type="entry name" value="P4Hc"/>
    <property type="match status" value="1"/>
</dbReference>
<reference evidence="6 7" key="1">
    <citation type="submission" date="2019-09" db="EMBL/GenBank/DDBJ databases">
        <title>Genome sequence and assembly of Taibaiella sp.</title>
        <authorList>
            <person name="Chhetri G."/>
        </authorList>
    </citation>
    <scope>NUCLEOTIDE SEQUENCE [LARGE SCALE GENOMIC DNA]</scope>
    <source>
        <strain evidence="6 7">KVB11</strain>
    </source>
</reference>
<evidence type="ECO:0000313" key="7">
    <source>
        <dbReference type="Proteomes" id="UP000323632"/>
    </source>
</evidence>
<evidence type="ECO:0000256" key="1">
    <source>
        <dbReference type="ARBA" id="ARBA00001961"/>
    </source>
</evidence>
<comment type="cofactor">
    <cofactor evidence="1">
        <name>L-ascorbate</name>
        <dbReference type="ChEBI" id="CHEBI:38290"/>
    </cofactor>
</comment>
<dbReference type="PANTHER" id="PTHR12907">
    <property type="entry name" value="EGL NINE HOMOLOG-RELATED"/>
    <property type="match status" value="1"/>
</dbReference>
<dbReference type="InterPro" id="IPR044862">
    <property type="entry name" value="Pro_4_hyd_alph_FE2OG_OXY"/>
</dbReference>
<dbReference type="AlphaFoldDB" id="A0A5M6CIC4"/>
<keyword evidence="4" id="KW-0560">Oxidoreductase</keyword>
<evidence type="ECO:0000259" key="5">
    <source>
        <dbReference type="SMART" id="SM00702"/>
    </source>
</evidence>
<evidence type="ECO:0000313" key="6">
    <source>
        <dbReference type="EMBL" id="KAA5534958.1"/>
    </source>
</evidence>